<dbReference type="Proteomes" id="UP001501218">
    <property type="component" value="Unassembled WGS sequence"/>
</dbReference>
<evidence type="ECO:0000256" key="2">
    <source>
        <dbReference type="ARBA" id="ARBA00023125"/>
    </source>
</evidence>
<gene>
    <name evidence="5" type="ORF">GCM10009854_25320</name>
</gene>
<proteinExistence type="predicted"/>
<organism evidence="5 6">
    <name type="scientific">Saccharopolyspora halophila</name>
    <dbReference type="NCBI Taxonomy" id="405551"/>
    <lineage>
        <taxon>Bacteria</taxon>
        <taxon>Bacillati</taxon>
        <taxon>Actinomycetota</taxon>
        <taxon>Actinomycetes</taxon>
        <taxon>Pseudonocardiales</taxon>
        <taxon>Pseudonocardiaceae</taxon>
        <taxon>Saccharopolyspora</taxon>
    </lineage>
</organism>
<keyword evidence="6" id="KW-1185">Reference proteome</keyword>
<dbReference type="SMART" id="SM00347">
    <property type="entry name" value="HTH_MARR"/>
    <property type="match status" value="1"/>
</dbReference>
<dbReference type="InterPro" id="IPR036388">
    <property type="entry name" value="WH-like_DNA-bd_sf"/>
</dbReference>
<evidence type="ECO:0000313" key="6">
    <source>
        <dbReference type="Proteomes" id="UP001501218"/>
    </source>
</evidence>
<keyword evidence="3" id="KW-0804">Transcription</keyword>
<dbReference type="PROSITE" id="PS50995">
    <property type="entry name" value="HTH_MARR_2"/>
    <property type="match status" value="1"/>
</dbReference>
<dbReference type="InterPro" id="IPR000835">
    <property type="entry name" value="HTH_MarR-typ"/>
</dbReference>
<dbReference type="EMBL" id="BAAARA010000008">
    <property type="protein sequence ID" value="GAA2347211.1"/>
    <property type="molecule type" value="Genomic_DNA"/>
</dbReference>
<protein>
    <submittedName>
        <fullName evidence="5">MarR family transcriptional regulator</fullName>
    </submittedName>
</protein>
<dbReference type="InterPro" id="IPR023187">
    <property type="entry name" value="Tscrpt_reg_MarR-type_CS"/>
</dbReference>
<evidence type="ECO:0000256" key="1">
    <source>
        <dbReference type="ARBA" id="ARBA00023015"/>
    </source>
</evidence>
<dbReference type="Pfam" id="PF01047">
    <property type="entry name" value="MarR"/>
    <property type="match status" value="1"/>
</dbReference>
<accession>A0ABP5TBD6</accession>
<dbReference type="PANTHER" id="PTHR33164:SF94">
    <property type="entry name" value="TRANSCRIPTIONAL REGULATORY PROTEIN-RELATED"/>
    <property type="match status" value="1"/>
</dbReference>
<keyword evidence="1" id="KW-0805">Transcription regulation</keyword>
<feature type="domain" description="HTH marR-type" evidence="4">
    <location>
        <begin position="16"/>
        <end position="147"/>
    </location>
</feature>
<name>A0ABP5TBD6_9PSEU</name>
<evidence type="ECO:0000259" key="4">
    <source>
        <dbReference type="PROSITE" id="PS50995"/>
    </source>
</evidence>
<evidence type="ECO:0000313" key="5">
    <source>
        <dbReference type="EMBL" id="GAA2347211.1"/>
    </source>
</evidence>
<dbReference type="PANTHER" id="PTHR33164">
    <property type="entry name" value="TRANSCRIPTIONAL REGULATOR, MARR FAMILY"/>
    <property type="match status" value="1"/>
</dbReference>
<comment type="caution">
    <text evidence="5">The sequence shown here is derived from an EMBL/GenBank/DDBJ whole genome shotgun (WGS) entry which is preliminary data.</text>
</comment>
<dbReference type="RefSeq" id="WP_344130675.1">
    <property type="nucleotide sequence ID" value="NZ_BAAARA010000008.1"/>
</dbReference>
<evidence type="ECO:0000256" key="3">
    <source>
        <dbReference type="ARBA" id="ARBA00023163"/>
    </source>
</evidence>
<dbReference type="Gene3D" id="1.10.10.10">
    <property type="entry name" value="Winged helix-like DNA-binding domain superfamily/Winged helix DNA-binding domain"/>
    <property type="match status" value="1"/>
</dbReference>
<dbReference type="InterPro" id="IPR039422">
    <property type="entry name" value="MarR/SlyA-like"/>
</dbReference>
<dbReference type="InterPro" id="IPR036390">
    <property type="entry name" value="WH_DNA-bd_sf"/>
</dbReference>
<keyword evidence="2" id="KW-0238">DNA-binding</keyword>
<reference evidence="6" key="1">
    <citation type="journal article" date="2019" name="Int. J. Syst. Evol. Microbiol.">
        <title>The Global Catalogue of Microorganisms (GCM) 10K type strain sequencing project: providing services to taxonomists for standard genome sequencing and annotation.</title>
        <authorList>
            <consortium name="The Broad Institute Genomics Platform"/>
            <consortium name="The Broad Institute Genome Sequencing Center for Infectious Disease"/>
            <person name="Wu L."/>
            <person name="Ma J."/>
        </authorList>
    </citation>
    <scope>NUCLEOTIDE SEQUENCE [LARGE SCALE GENOMIC DNA]</scope>
    <source>
        <strain evidence="6">JCM 16221</strain>
    </source>
</reference>
<dbReference type="SUPFAM" id="SSF46785">
    <property type="entry name" value="Winged helix' DNA-binding domain"/>
    <property type="match status" value="1"/>
</dbReference>
<dbReference type="PROSITE" id="PS01117">
    <property type="entry name" value="HTH_MARR_1"/>
    <property type="match status" value="1"/>
</dbReference>
<sequence length="154" mass="16865">MEDNSQSARNGSDVGTDEALAVMRAMVWIADSTVSEVTAQLTLTQFRALVIIAEAKPPVIMGRVADDLAMNPSSVTRACDRLVQLELVQRARNPLNRRETLLAPTANGREIVARVNRQRREMLADVLQRMSPADRSAAMAVFARFAEAASPTED</sequence>